<dbReference type="SUPFAM" id="SSF88946">
    <property type="entry name" value="Sigma2 domain of RNA polymerase sigma factors"/>
    <property type="match status" value="1"/>
</dbReference>
<dbReference type="PANTHER" id="PTHR43133:SF46">
    <property type="entry name" value="RNA POLYMERASE SIGMA-70 FACTOR ECF SUBFAMILY"/>
    <property type="match status" value="1"/>
</dbReference>
<accession>A0A380CSC5</accession>
<dbReference type="Gene3D" id="1.10.10.10">
    <property type="entry name" value="Winged helix-like DNA-binding domain superfamily/Winged helix DNA-binding domain"/>
    <property type="match status" value="1"/>
</dbReference>
<dbReference type="InterPro" id="IPR036388">
    <property type="entry name" value="WH-like_DNA-bd_sf"/>
</dbReference>
<evidence type="ECO:0000313" key="8">
    <source>
        <dbReference type="Proteomes" id="UP000254893"/>
    </source>
</evidence>
<sequence>MKLRKRSDIHLIEAYFEQYYEMLCKVAFQYVKDHQEAEDIVQDFFYLLWQKNRAEKIEGQFEHYAVRSIRNNCLNVLKKKQLPIQDISSDFHHLGEDHDDMELRIAYEQRLEDVAASIQLLPDRQREAINMNIWGDLKYQEISDRLQVSINTVKTHIKLAYKNLRRLNS</sequence>
<dbReference type="InterPro" id="IPR013325">
    <property type="entry name" value="RNA_pol_sigma_r2"/>
</dbReference>
<evidence type="ECO:0000256" key="2">
    <source>
        <dbReference type="ARBA" id="ARBA00023015"/>
    </source>
</evidence>
<comment type="similarity">
    <text evidence="1">Belongs to the sigma-70 factor family. ECF subfamily.</text>
</comment>
<dbReference type="GO" id="GO:0016987">
    <property type="term" value="F:sigma factor activity"/>
    <property type="evidence" value="ECO:0007669"/>
    <property type="project" value="UniProtKB-KW"/>
</dbReference>
<reference evidence="7 8" key="1">
    <citation type="submission" date="2018-06" db="EMBL/GenBank/DDBJ databases">
        <authorList>
            <consortium name="Pathogen Informatics"/>
            <person name="Doyle S."/>
        </authorList>
    </citation>
    <scope>NUCLEOTIDE SEQUENCE [LARGE SCALE GENOMIC DNA]</scope>
    <source>
        <strain evidence="7 8">NCTC11388</strain>
    </source>
</reference>
<dbReference type="Pfam" id="PF08281">
    <property type="entry name" value="Sigma70_r4_2"/>
    <property type="match status" value="1"/>
</dbReference>
<evidence type="ECO:0000256" key="1">
    <source>
        <dbReference type="ARBA" id="ARBA00010641"/>
    </source>
</evidence>
<dbReference type="EMBL" id="UGYW01000002">
    <property type="protein sequence ID" value="SUJ26687.1"/>
    <property type="molecule type" value="Genomic_DNA"/>
</dbReference>
<dbReference type="GO" id="GO:0006352">
    <property type="term" value="P:DNA-templated transcription initiation"/>
    <property type="evidence" value="ECO:0007669"/>
    <property type="project" value="InterPro"/>
</dbReference>
<evidence type="ECO:0000259" key="5">
    <source>
        <dbReference type="Pfam" id="PF04542"/>
    </source>
</evidence>
<evidence type="ECO:0000313" key="7">
    <source>
        <dbReference type="EMBL" id="SUJ26687.1"/>
    </source>
</evidence>
<keyword evidence="4" id="KW-0804">Transcription</keyword>
<dbReference type="AlphaFoldDB" id="A0A380CSC5"/>
<organism evidence="7 8">
    <name type="scientific">Sphingobacterium spiritivorum</name>
    <name type="common">Flavobacterium spiritivorum</name>
    <dbReference type="NCBI Taxonomy" id="258"/>
    <lineage>
        <taxon>Bacteria</taxon>
        <taxon>Pseudomonadati</taxon>
        <taxon>Bacteroidota</taxon>
        <taxon>Sphingobacteriia</taxon>
        <taxon>Sphingobacteriales</taxon>
        <taxon>Sphingobacteriaceae</taxon>
        <taxon>Sphingobacterium</taxon>
    </lineage>
</organism>
<dbReference type="InterPro" id="IPR039425">
    <property type="entry name" value="RNA_pol_sigma-70-like"/>
</dbReference>
<keyword evidence="3" id="KW-0731">Sigma factor</keyword>
<evidence type="ECO:0000259" key="6">
    <source>
        <dbReference type="Pfam" id="PF08281"/>
    </source>
</evidence>
<dbReference type="SUPFAM" id="SSF88659">
    <property type="entry name" value="Sigma3 and sigma4 domains of RNA polymerase sigma factors"/>
    <property type="match status" value="1"/>
</dbReference>
<dbReference type="Gene3D" id="1.10.1740.10">
    <property type="match status" value="1"/>
</dbReference>
<dbReference type="Proteomes" id="UP000254893">
    <property type="component" value="Unassembled WGS sequence"/>
</dbReference>
<proteinExistence type="inferred from homology"/>
<evidence type="ECO:0000256" key="3">
    <source>
        <dbReference type="ARBA" id="ARBA00023082"/>
    </source>
</evidence>
<dbReference type="GO" id="GO:0003677">
    <property type="term" value="F:DNA binding"/>
    <property type="evidence" value="ECO:0007669"/>
    <property type="project" value="InterPro"/>
</dbReference>
<dbReference type="NCBIfam" id="TIGR02937">
    <property type="entry name" value="sigma70-ECF"/>
    <property type="match status" value="1"/>
</dbReference>
<keyword evidence="2" id="KW-0805">Transcription regulation</keyword>
<evidence type="ECO:0000256" key="4">
    <source>
        <dbReference type="ARBA" id="ARBA00023163"/>
    </source>
</evidence>
<feature type="domain" description="RNA polymerase sigma-70 region 2" evidence="5">
    <location>
        <begin position="16"/>
        <end position="81"/>
    </location>
</feature>
<dbReference type="RefSeq" id="WP_115171365.1">
    <property type="nucleotide sequence ID" value="NZ_UGYW01000002.1"/>
</dbReference>
<dbReference type="CDD" id="cd06171">
    <property type="entry name" value="Sigma70_r4"/>
    <property type="match status" value="1"/>
</dbReference>
<dbReference type="InterPro" id="IPR013324">
    <property type="entry name" value="RNA_pol_sigma_r3/r4-like"/>
</dbReference>
<gene>
    <name evidence="7" type="ORF">NCTC11388_04002</name>
</gene>
<dbReference type="Pfam" id="PF04542">
    <property type="entry name" value="Sigma70_r2"/>
    <property type="match status" value="1"/>
</dbReference>
<dbReference type="InterPro" id="IPR007627">
    <property type="entry name" value="RNA_pol_sigma70_r2"/>
</dbReference>
<name>A0A380CSC5_SPHSI</name>
<dbReference type="InterPro" id="IPR013249">
    <property type="entry name" value="RNA_pol_sigma70_r4_t2"/>
</dbReference>
<protein>
    <submittedName>
        <fullName evidence="7">RNA polymerase sigma factor</fullName>
    </submittedName>
</protein>
<feature type="domain" description="RNA polymerase sigma factor 70 region 4 type 2" evidence="6">
    <location>
        <begin position="113"/>
        <end position="164"/>
    </location>
</feature>
<dbReference type="InterPro" id="IPR014284">
    <property type="entry name" value="RNA_pol_sigma-70_dom"/>
</dbReference>
<dbReference type="PANTHER" id="PTHR43133">
    <property type="entry name" value="RNA POLYMERASE ECF-TYPE SIGMA FACTO"/>
    <property type="match status" value="1"/>
</dbReference>